<name>A0A853ER63_9MICO</name>
<protein>
    <submittedName>
        <fullName evidence="1">TIGR04255 family protein</fullName>
    </submittedName>
</protein>
<evidence type="ECO:0000313" key="1">
    <source>
        <dbReference type="EMBL" id="NYS93095.1"/>
    </source>
</evidence>
<dbReference type="InterPro" id="IPR026349">
    <property type="entry name" value="CHP04255"/>
</dbReference>
<dbReference type="EMBL" id="JACBYE010000009">
    <property type="protein sequence ID" value="NYS93095.1"/>
    <property type="molecule type" value="Genomic_DNA"/>
</dbReference>
<comment type="caution">
    <text evidence="1">The sequence shown here is derived from an EMBL/GenBank/DDBJ whole genome shotgun (WGS) entry which is preliminary data.</text>
</comment>
<reference evidence="1 2" key="1">
    <citation type="submission" date="2020-07" db="EMBL/GenBank/DDBJ databases">
        <title>MOT database genomes.</title>
        <authorList>
            <person name="Joseph S."/>
            <person name="Aduse-Opoku J."/>
            <person name="Hashim A."/>
            <person name="Wade W."/>
            <person name="Curtis M."/>
        </authorList>
    </citation>
    <scope>NUCLEOTIDE SEQUENCE [LARGE SCALE GENOMIC DNA]</scope>
    <source>
        <strain evidence="1 2">DSM 100099</strain>
    </source>
</reference>
<dbReference type="NCBIfam" id="TIGR04255">
    <property type="entry name" value="sporadTIGR04255"/>
    <property type="match status" value="1"/>
</dbReference>
<keyword evidence="2" id="KW-1185">Reference proteome</keyword>
<evidence type="ECO:0000313" key="2">
    <source>
        <dbReference type="Proteomes" id="UP000561011"/>
    </source>
</evidence>
<organism evidence="1 2">
    <name type="scientific">Sanguibacter inulinus</name>
    <dbReference type="NCBI Taxonomy" id="60922"/>
    <lineage>
        <taxon>Bacteria</taxon>
        <taxon>Bacillati</taxon>
        <taxon>Actinomycetota</taxon>
        <taxon>Actinomycetes</taxon>
        <taxon>Micrococcales</taxon>
        <taxon>Sanguibacteraceae</taxon>
        <taxon>Sanguibacter</taxon>
    </lineage>
</organism>
<sequence>MNQDDELTTFGSEPIRAIHLTRSPLVRVLAQIRWAPMTSFDLENTVSTFAPLIGSTYPLRETQQEVSFLVTPDGVKQQDGGRIHQFVSADDAWKVSVADGHISLETSAYLSRDDFTERLTAILDAWKQCVNIPRVVRIGYRYTNRIDRPEDYAVLSELVTPLVLGGINVPTDDSVTFLQSTGESAFGIESGMLVARWAQLAPNSTVDPTLPPSENKSWVLDIDAFREARLPFDTEAIVAEARRLAQSAYRFMRTVTTDRFTTHFGGETNANS</sequence>
<gene>
    <name evidence="1" type="ORF">HZZ10_06070</name>
</gene>
<proteinExistence type="predicted"/>
<dbReference type="AlphaFoldDB" id="A0A853ER63"/>
<dbReference type="RefSeq" id="WP_179912828.1">
    <property type="nucleotide sequence ID" value="NZ_JACBYE010000009.1"/>
</dbReference>
<accession>A0A853ER63</accession>
<dbReference type="Proteomes" id="UP000561011">
    <property type="component" value="Unassembled WGS sequence"/>
</dbReference>